<proteinExistence type="predicted"/>
<keyword evidence="2" id="KW-1185">Reference proteome</keyword>
<evidence type="ECO:0000313" key="1">
    <source>
        <dbReference type="EMBL" id="KAJ8893716.1"/>
    </source>
</evidence>
<accession>A0ABQ9IAQ2</accession>
<organism evidence="1 2">
    <name type="scientific">Dryococelus australis</name>
    <dbReference type="NCBI Taxonomy" id="614101"/>
    <lineage>
        <taxon>Eukaryota</taxon>
        <taxon>Metazoa</taxon>
        <taxon>Ecdysozoa</taxon>
        <taxon>Arthropoda</taxon>
        <taxon>Hexapoda</taxon>
        <taxon>Insecta</taxon>
        <taxon>Pterygota</taxon>
        <taxon>Neoptera</taxon>
        <taxon>Polyneoptera</taxon>
        <taxon>Phasmatodea</taxon>
        <taxon>Verophasmatodea</taxon>
        <taxon>Anareolatae</taxon>
        <taxon>Phasmatidae</taxon>
        <taxon>Eurycanthinae</taxon>
        <taxon>Dryococelus</taxon>
    </lineage>
</organism>
<evidence type="ECO:0000313" key="2">
    <source>
        <dbReference type="Proteomes" id="UP001159363"/>
    </source>
</evidence>
<dbReference type="Proteomes" id="UP001159363">
    <property type="component" value="Chromosome 2"/>
</dbReference>
<sequence length="438" mass="48217">MVTIPTMDTFHPPPPRNRLPYWRNKPVTPVTRRLDEVRVEQRLLCGSLSKNGQFDGLSAHSRPVQASAVLTVQTQPLLTEIVILFLSLACGNEHNMAACLSVSELVGVAIRRALYCVAAVMHGLHAATQRLAASSGMIPTCENPCVTRPGIEPGSPWREASRLITQPLWRQQIVYGGVFWDVAMLYSHRLVCVCVLCGSEPEVGDPVVPLPKPARQDNIIHCTTTSSPLASPSSSHPFPNFSLLYSRARYIVLAHSEAPPSPPSWAPEHSRFHCRAITTTGGRPERELLLASVVPSGGTGPWWGNIDFKRLYTEITFAIGSEFISHALDDSAPIADLQICRKCGERWTSILATVEIWAGKQQMQCKGRRRTVVAAVEQITVARVCRASRGPLHMSLNPRIFAVSDRLQTCCASGWRKTCNFNYITEQLVTPSGVRSSP</sequence>
<name>A0ABQ9IAQ2_9NEOP</name>
<reference evidence="1 2" key="1">
    <citation type="submission" date="2023-02" db="EMBL/GenBank/DDBJ databases">
        <title>LHISI_Scaffold_Assembly.</title>
        <authorList>
            <person name="Stuart O.P."/>
            <person name="Cleave R."/>
            <person name="Magrath M.J.L."/>
            <person name="Mikheyev A.S."/>
        </authorList>
    </citation>
    <scope>NUCLEOTIDE SEQUENCE [LARGE SCALE GENOMIC DNA]</scope>
    <source>
        <strain evidence="1">Daus_M_001</strain>
        <tissue evidence="1">Leg muscle</tissue>
    </source>
</reference>
<dbReference type="EMBL" id="JARBHB010000002">
    <property type="protein sequence ID" value="KAJ8893716.1"/>
    <property type="molecule type" value="Genomic_DNA"/>
</dbReference>
<protein>
    <submittedName>
        <fullName evidence="1">Uncharacterized protein</fullName>
    </submittedName>
</protein>
<gene>
    <name evidence="1" type="ORF">PR048_006316</name>
</gene>
<comment type="caution">
    <text evidence="1">The sequence shown here is derived from an EMBL/GenBank/DDBJ whole genome shotgun (WGS) entry which is preliminary data.</text>
</comment>